<reference evidence="2" key="1">
    <citation type="submission" date="2016-11" db="UniProtKB">
        <authorList>
            <consortium name="WormBaseParasite"/>
        </authorList>
    </citation>
    <scope>IDENTIFICATION</scope>
    <source>
        <strain evidence="2">KR3021</strain>
    </source>
</reference>
<accession>A0AC35U9T8</accession>
<dbReference type="Proteomes" id="UP000095286">
    <property type="component" value="Unplaced"/>
</dbReference>
<organism evidence="1 2">
    <name type="scientific">Rhabditophanes sp. KR3021</name>
    <dbReference type="NCBI Taxonomy" id="114890"/>
    <lineage>
        <taxon>Eukaryota</taxon>
        <taxon>Metazoa</taxon>
        <taxon>Ecdysozoa</taxon>
        <taxon>Nematoda</taxon>
        <taxon>Chromadorea</taxon>
        <taxon>Rhabditida</taxon>
        <taxon>Tylenchina</taxon>
        <taxon>Panagrolaimomorpha</taxon>
        <taxon>Strongyloidoidea</taxon>
        <taxon>Alloionematidae</taxon>
        <taxon>Rhabditophanes</taxon>
    </lineage>
</organism>
<sequence length="469" mass="52775">MCMYHDGGVLKVILKEGPIDVKPSKGDTVFVHYTGTLASNGKKFDSSRDRKEEFSFGLGNEQVIKGWDLGVKTMKKGEKAVFRIGYEYAYGEYGSPPKIPGKAVLDFEIELISFFGEDISPARDGTITRSIKFEGEKYQNPAEYADVNVGIVATHEGVPFLSNDNLWFALGEGLEKGLCSGMELAIRRMTRGEKSIFNISGAYHSYKDSERGQFNLPHNAHIQVEIFLKDFIQTKHSWEMSTEEKIDAAIIAKDRGNKYLKEDKLTLALNLYNRCISLIDHLKDLEPECETKWRQTVIAGHLNASLVHQKGNENLDCIKSCDKVLTLDPKNIKALYRKGQALQQRKDFQAAINYYNQVLISEPDNKAAQSNIQISKKAMQEEFAKDKKTYSRLFDKGLKNDGKKEESKASVEDVTSSDKLRSELENDCSDKGDTVSMKSEGELIPSDPCTSKDDAKTQVKLEEVEQKEV</sequence>
<evidence type="ECO:0000313" key="1">
    <source>
        <dbReference type="Proteomes" id="UP000095286"/>
    </source>
</evidence>
<name>A0AC35U9T8_9BILA</name>
<evidence type="ECO:0000313" key="2">
    <source>
        <dbReference type="WBParaSite" id="RSKR_0000946700.1"/>
    </source>
</evidence>
<dbReference type="WBParaSite" id="RSKR_0000946700.1">
    <property type="protein sequence ID" value="RSKR_0000946700.1"/>
    <property type="gene ID" value="RSKR_0000946700"/>
</dbReference>
<protein>
    <submittedName>
        <fullName evidence="2">Peptidylprolyl isomerase</fullName>
    </submittedName>
</protein>
<proteinExistence type="predicted"/>